<dbReference type="Proteomes" id="UP001055879">
    <property type="component" value="Linkage Group LG11"/>
</dbReference>
<dbReference type="EMBL" id="CM042057">
    <property type="protein sequence ID" value="KAI3692736.1"/>
    <property type="molecule type" value="Genomic_DNA"/>
</dbReference>
<gene>
    <name evidence="1" type="ORF">L6452_32558</name>
</gene>
<protein>
    <submittedName>
        <fullName evidence="1">Uncharacterized protein</fullName>
    </submittedName>
</protein>
<evidence type="ECO:0000313" key="1">
    <source>
        <dbReference type="EMBL" id="KAI3692736.1"/>
    </source>
</evidence>
<reference evidence="2" key="1">
    <citation type="journal article" date="2022" name="Mol. Ecol. Resour.">
        <title>The genomes of chicory, endive, great burdock and yacon provide insights into Asteraceae palaeo-polyploidization history and plant inulin production.</title>
        <authorList>
            <person name="Fan W."/>
            <person name="Wang S."/>
            <person name="Wang H."/>
            <person name="Wang A."/>
            <person name="Jiang F."/>
            <person name="Liu H."/>
            <person name="Zhao H."/>
            <person name="Xu D."/>
            <person name="Zhang Y."/>
        </authorList>
    </citation>
    <scope>NUCLEOTIDE SEQUENCE [LARGE SCALE GENOMIC DNA]</scope>
    <source>
        <strain evidence="2">cv. Niubang</strain>
    </source>
</reference>
<name>A0ACB8Z4V3_ARCLA</name>
<reference evidence="1 2" key="2">
    <citation type="journal article" date="2022" name="Mol. Ecol. Resour.">
        <title>The genomes of chicory, endive, great burdock and yacon provide insights into Asteraceae paleo-polyploidization history and plant inulin production.</title>
        <authorList>
            <person name="Fan W."/>
            <person name="Wang S."/>
            <person name="Wang H."/>
            <person name="Wang A."/>
            <person name="Jiang F."/>
            <person name="Liu H."/>
            <person name="Zhao H."/>
            <person name="Xu D."/>
            <person name="Zhang Y."/>
        </authorList>
    </citation>
    <scope>NUCLEOTIDE SEQUENCE [LARGE SCALE GENOMIC DNA]</scope>
    <source>
        <strain evidence="2">cv. Niubang</strain>
    </source>
</reference>
<accession>A0ACB8Z4V3</accession>
<evidence type="ECO:0000313" key="2">
    <source>
        <dbReference type="Proteomes" id="UP001055879"/>
    </source>
</evidence>
<keyword evidence="2" id="KW-1185">Reference proteome</keyword>
<proteinExistence type="predicted"/>
<sequence length="129" mass="14482">MVEESVFDCGENNNGRSGEEEEVTTINSTTDEKANNNEYESEKEERVQERRWSKRVSTGAGDLSEYIPESEEEEQSIKEANDGVLSSGKDTKENCKSSKVQTFMESEGIERIFGVEEQGENVPNCVEVT</sequence>
<comment type="caution">
    <text evidence="1">The sequence shown here is derived from an EMBL/GenBank/DDBJ whole genome shotgun (WGS) entry which is preliminary data.</text>
</comment>
<organism evidence="1 2">
    <name type="scientific">Arctium lappa</name>
    <name type="common">Greater burdock</name>
    <name type="synonym">Lappa major</name>
    <dbReference type="NCBI Taxonomy" id="4217"/>
    <lineage>
        <taxon>Eukaryota</taxon>
        <taxon>Viridiplantae</taxon>
        <taxon>Streptophyta</taxon>
        <taxon>Embryophyta</taxon>
        <taxon>Tracheophyta</taxon>
        <taxon>Spermatophyta</taxon>
        <taxon>Magnoliopsida</taxon>
        <taxon>eudicotyledons</taxon>
        <taxon>Gunneridae</taxon>
        <taxon>Pentapetalae</taxon>
        <taxon>asterids</taxon>
        <taxon>campanulids</taxon>
        <taxon>Asterales</taxon>
        <taxon>Asteraceae</taxon>
        <taxon>Carduoideae</taxon>
        <taxon>Cardueae</taxon>
        <taxon>Arctiinae</taxon>
        <taxon>Arctium</taxon>
    </lineage>
</organism>